<name>A0A5N5SW36_9CRUS</name>
<dbReference type="Gene3D" id="2.40.30.330">
    <property type="entry name" value="Pre-mRNA cleavage complex subunit Clp1, C-terminal domain"/>
    <property type="match status" value="1"/>
</dbReference>
<evidence type="ECO:0000256" key="3">
    <source>
        <dbReference type="ARBA" id="ARBA00022741"/>
    </source>
</evidence>
<evidence type="ECO:0000256" key="1">
    <source>
        <dbReference type="ARBA" id="ARBA00004123"/>
    </source>
</evidence>
<organism evidence="10 11">
    <name type="scientific">Armadillidium nasatum</name>
    <dbReference type="NCBI Taxonomy" id="96803"/>
    <lineage>
        <taxon>Eukaryota</taxon>
        <taxon>Metazoa</taxon>
        <taxon>Ecdysozoa</taxon>
        <taxon>Arthropoda</taxon>
        <taxon>Crustacea</taxon>
        <taxon>Multicrustacea</taxon>
        <taxon>Malacostraca</taxon>
        <taxon>Eumalacostraca</taxon>
        <taxon>Peracarida</taxon>
        <taxon>Isopoda</taxon>
        <taxon>Oniscidea</taxon>
        <taxon>Crinocheta</taxon>
        <taxon>Armadillidiidae</taxon>
        <taxon>Armadillidium</taxon>
    </lineage>
</organism>
<keyword evidence="5 6" id="KW-0539">Nucleus</keyword>
<dbReference type="GO" id="GO:0031124">
    <property type="term" value="P:mRNA 3'-end processing"/>
    <property type="evidence" value="ECO:0007669"/>
    <property type="project" value="UniProtKB-UniRule"/>
</dbReference>
<feature type="binding site" evidence="6">
    <location>
        <begin position="120"/>
        <end position="125"/>
    </location>
    <ligand>
        <name>ATP</name>
        <dbReference type="ChEBI" id="CHEBI:30616"/>
    </ligand>
</feature>
<keyword evidence="4 6" id="KW-0067">ATP-binding</keyword>
<dbReference type="GO" id="GO:0051731">
    <property type="term" value="F:polynucleotide 5'-hydroxyl-kinase activity"/>
    <property type="evidence" value="ECO:0007669"/>
    <property type="project" value="InterPro"/>
</dbReference>
<feature type="domain" description="Clp1 N-terminal" evidence="8">
    <location>
        <begin position="8"/>
        <end position="98"/>
    </location>
</feature>
<protein>
    <recommendedName>
        <fullName evidence="6">Protein CLP1 homolog</fullName>
    </recommendedName>
</protein>
<evidence type="ECO:0000313" key="11">
    <source>
        <dbReference type="Proteomes" id="UP000326759"/>
    </source>
</evidence>
<dbReference type="InterPro" id="IPR027417">
    <property type="entry name" value="P-loop_NTPase"/>
</dbReference>
<evidence type="ECO:0000256" key="6">
    <source>
        <dbReference type="HAMAP-Rule" id="MF_03035"/>
    </source>
</evidence>
<dbReference type="GO" id="GO:0006388">
    <property type="term" value="P:tRNA splicing, via endonucleolytic cleavage and ligation"/>
    <property type="evidence" value="ECO:0007669"/>
    <property type="project" value="TreeGrafter"/>
</dbReference>
<dbReference type="EMBL" id="SEYY01019779">
    <property type="protein sequence ID" value="KAB7497899.1"/>
    <property type="molecule type" value="Genomic_DNA"/>
</dbReference>
<dbReference type="SUPFAM" id="SSF52540">
    <property type="entry name" value="P-loop containing nucleoside triphosphate hydrolases"/>
    <property type="match status" value="2"/>
</dbReference>
<dbReference type="Pfam" id="PF06807">
    <property type="entry name" value="Clp1"/>
    <property type="match status" value="1"/>
</dbReference>
<dbReference type="FunFam" id="2.60.120.1030:FF:000001">
    <property type="entry name" value="Protein CLP1 homolog 5"/>
    <property type="match status" value="1"/>
</dbReference>
<comment type="function">
    <text evidence="6">Required for endonucleolytic cleavage during polyadenylation-dependent pre-mRNA 3'-end formation.</text>
</comment>
<evidence type="ECO:0000256" key="4">
    <source>
        <dbReference type="ARBA" id="ARBA00022840"/>
    </source>
</evidence>
<evidence type="ECO:0000313" key="10">
    <source>
        <dbReference type="EMBL" id="KAB7497899.1"/>
    </source>
</evidence>
<keyword evidence="11" id="KW-1185">Reference proteome</keyword>
<feature type="domain" description="Clp1 P-loop" evidence="9">
    <location>
        <begin position="117"/>
        <end position="302"/>
    </location>
</feature>
<dbReference type="GO" id="GO:0007420">
    <property type="term" value="P:brain development"/>
    <property type="evidence" value="ECO:0007669"/>
    <property type="project" value="UniProtKB-ARBA"/>
</dbReference>
<dbReference type="Pfam" id="PF16575">
    <property type="entry name" value="CLP1_P"/>
    <property type="match status" value="1"/>
</dbReference>
<evidence type="ECO:0000256" key="2">
    <source>
        <dbReference type="ARBA" id="ARBA00022664"/>
    </source>
</evidence>
<dbReference type="InterPro" id="IPR010655">
    <property type="entry name" value="Clp1_C"/>
</dbReference>
<dbReference type="InterPro" id="IPR032319">
    <property type="entry name" value="CLP1_P"/>
</dbReference>
<dbReference type="CDD" id="cd01983">
    <property type="entry name" value="SIMIBI"/>
    <property type="match status" value="1"/>
</dbReference>
<evidence type="ECO:0000259" key="7">
    <source>
        <dbReference type="Pfam" id="PF06807"/>
    </source>
</evidence>
<keyword evidence="3 6" id="KW-0547">Nucleotide-binding</keyword>
<sequence>MAENEYRLETNSELRFEVEGKDSVELVLISGKAEIFGTELAPNKVYKFNPGAKVAVYTWFTCCVKIKGKTEGTYIAKETPMIMYLNMHACLEKLRVQADDNFTQDQSTRGPVTMIVGPSDVGKTTLCKILLNYAVRQGRRPIYVDLDVGQGDISICGTMGAVLVERTASVEEGFSQEAPLVFSFGHTTPRTNHTLYNILVSRMAVIVHEKMACIRKVAASGVVINTCGWVKDEGYKSLTHVAQAFEVDVIIVLDQERLYNELVRDIPFIKVVYLPKSGGVVERTRQMRIKSRDNSIHKYFYGAKTKYHPYSFDVPYSQLQIYKIGAPALPDSCMPADMKVDDHMTKLVPVEPSPKLKHSILAISMATESTDLLMTNVAGFLCVLEVDDEKKSVTVLSPQPQPLPKALMILTEVLFMDSS</sequence>
<gene>
    <name evidence="10" type="primary">cbc</name>
    <name evidence="10" type="ORF">Anas_10185</name>
</gene>
<dbReference type="InterPro" id="IPR038239">
    <property type="entry name" value="Clp1_N_sf"/>
</dbReference>
<comment type="similarity">
    <text evidence="6">Belongs to the Clp1 family. Clp1 subfamily.</text>
</comment>
<dbReference type="PANTHER" id="PTHR12755">
    <property type="entry name" value="CLEAVAGE/POLYADENYLATION FACTOR IA SUBUNIT CLP1P"/>
    <property type="match status" value="1"/>
</dbReference>
<dbReference type="AlphaFoldDB" id="A0A5N5SW36"/>
<dbReference type="InterPro" id="IPR028606">
    <property type="entry name" value="Clp1"/>
</dbReference>
<comment type="caution">
    <text evidence="10">The sequence shown here is derived from an EMBL/GenBank/DDBJ whole genome shotgun (WGS) entry which is preliminary data.</text>
</comment>
<comment type="subcellular location">
    <subcellularLocation>
        <location evidence="1 6">Nucleus</location>
    </subcellularLocation>
</comment>
<dbReference type="Proteomes" id="UP000326759">
    <property type="component" value="Unassembled WGS sequence"/>
</dbReference>
<evidence type="ECO:0000256" key="5">
    <source>
        <dbReference type="ARBA" id="ARBA00023242"/>
    </source>
</evidence>
<reference evidence="10 11" key="1">
    <citation type="journal article" date="2019" name="PLoS Biol.">
        <title>Sex chromosomes control vertical transmission of feminizing Wolbachia symbionts in an isopod.</title>
        <authorList>
            <person name="Becking T."/>
            <person name="Chebbi M.A."/>
            <person name="Giraud I."/>
            <person name="Moumen B."/>
            <person name="Laverre T."/>
            <person name="Caubet Y."/>
            <person name="Peccoud J."/>
            <person name="Gilbert C."/>
            <person name="Cordaux R."/>
        </authorList>
    </citation>
    <scope>NUCLEOTIDE SEQUENCE [LARGE SCALE GENOMIC DNA]</scope>
    <source>
        <strain evidence="10">ANa2</strain>
        <tissue evidence="10">Whole body excluding digestive tract and cuticle</tissue>
    </source>
</reference>
<evidence type="ECO:0000259" key="9">
    <source>
        <dbReference type="Pfam" id="PF16575"/>
    </source>
</evidence>
<dbReference type="Pfam" id="PF16573">
    <property type="entry name" value="CLP1_N"/>
    <property type="match status" value="1"/>
</dbReference>
<dbReference type="HAMAP" id="MF_03035">
    <property type="entry name" value="Clp1"/>
    <property type="match status" value="1"/>
</dbReference>
<feature type="domain" description="Clp1 C-terminal" evidence="7">
    <location>
        <begin position="308"/>
        <end position="417"/>
    </location>
</feature>
<keyword evidence="2 6" id="KW-0507">mRNA processing</keyword>
<dbReference type="Gene3D" id="3.40.50.300">
    <property type="entry name" value="P-loop containing nucleotide triphosphate hydrolases"/>
    <property type="match status" value="1"/>
</dbReference>
<dbReference type="FunFam" id="3.40.50.300:FF:000454">
    <property type="entry name" value="Protein CLP1 homolog"/>
    <property type="match status" value="1"/>
</dbReference>
<dbReference type="OrthoDB" id="258143at2759"/>
<proteinExistence type="inferred from homology"/>
<dbReference type="InterPro" id="IPR038238">
    <property type="entry name" value="Clp1_C_sf"/>
</dbReference>
<dbReference type="GO" id="GO:0005849">
    <property type="term" value="C:mRNA cleavage factor complex"/>
    <property type="evidence" value="ECO:0007669"/>
    <property type="project" value="InterPro"/>
</dbReference>
<dbReference type="FunFam" id="2.40.30.330:FF:000001">
    <property type="entry name" value="Protein CLP1 homolog"/>
    <property type="match status" value="1"/>
</dbReference>
<dbReference type="PANTHER" id="PTHR12755:SF6">
    <property type="entry name" value="POLYRIBONUCLEOTIDE 5'-HYDROXYL-KINASE CLP1"/>
    <property type="match status" value="1"/>
</dbReference>
<accession>A0A5N5SW36</accession>
<dbReference type="GO" id="GO:0005524">
    <property type="term" value="F:ATP binding"/>
    <property type="evidence" value="ECO:0007669"/>
    <property type="project" value="UniProtKB-UniRule"/>
</dbReference>
<dbReference type="InterPro" id="IPR045116">
    <property type="entry name" value="Clp1/Grc3"/>
</dbReference>
<feature type="binding site" evidence="6">
    <location>
        <position position="13"/>
    </location>
    <ligand>
        <name>ATP</name>
        <dbReference type="ChEBI" id="CHEBI:30616"/>
    </ligand>
</feature>
<dbReference type="InterPro" id="IPR032324">
    <property type="entry name" value="Clp1_N"/>
</dbReference>
<feature type="binding site" evidence="6">
    <location>
        <position position="53"/>
    </location>
    <ligand>
        <name>ATP</name>
        <dbReference type="ChEBI" id="CHEBI:30616"/>
    </ligand>
</feature>
<evidence type="ECO:0000259" key="8">
    <source>
        <dbReference type="Pfam" id="PF16573"/>
    </source>
</evidence>
<dbReference type="Gene3D" id="2.60.120.1030">
    <property type="entry name" value="Clp1, DNA binding domain"/>
    <property type="match status" value="1"/>
</dbReference>